<dbReference type="Proteomes" id="UP001162131">
    <property type="component" value="Unassembled WGS sequence"/>
</dbReference>
<sequence>MQRNDLLMQISLLPTKQDDSVSTNREDFRLPSLRCPQADPFLNMKITDKNTFVLKPICLTKHKSSKSLFNPQEQLSSKYSKKGTEILMNSNRNSKLTDRNTKKVLHPFSFQNIDGSQPLKIQKKQFSRILSQPNLYDINSKADLNIKNFPNNAAYQHPSSTKHKAASKIPQSFSCSPHKVSNPNEPLADISFGDINHISSAFF</sequence>
<name>A0AAU9IZ52_9CILI</name>
<dbReference type="AlphaFoldDB" id="A0AAU9IZ52"/>
<protein>
    <recommendedName>
        <fullName evidence="4">Exophilin 5</fullName>
    </recommendedName>
</protein>
<organism evidence="2 3">
    <name type="scientific">Blepharisma stoltei</name>
    <dbReference type="NCBI Taxonomy" id="1481888"/>
    <lineage>
        <taxon>Eukaryota</taxon>
        <taxon>Sar</taxon>
        <taxon>Alveolata</taxon>
        <taxon>Ciliophora</taxon>
        <taxon>Postciliodesmatophora</taxon>
        <taxon>Heterotrichea</taxon>
        <taxon>Heterotrichida</taxon>
        <taxon>Blepharismidae</taxon>
        <taxon>Blepharisma</taxon>
    </lineage>
</organism>
<comment type="caution">
    <text evidence="2">The sequence shown here is derived from an EMBL/GenBank/DDBJ whole genome shotgun (WGS) entry which is preliminary data.</text>
</comment>
<keyword evidence="3" id="KW-1185">Reference proteome</keyword>
<evidence type="ECO:0000256" key="1">
    <source>
        <dbReference type="SAM" id="MobiDB-lite"/>
    </source>
</evidence>
<reference evidence="2" key="1">
    <citation type="submission" date="2021-09" db="EMBL/GenBank/DDBJ databases">
        <authorList>
            <consortium name="AG Swart"/>
            <person name="Singh M."/>
            <person name="Singh A."/>
            <person name="Seah K."/>
            <person name="Emmerich C."/>
        </authorList>
    </citation>
    <scope>NUCLEOTIDE SEQUENCE</scope>
    <source>
        <strain evidence="2">ATCC30299</strain>
    </source>
</reference>
<evidence type="ECO:0000313" key="2">
    <source>
        <dbReference type="EMBL" id="CAG9319295.1"/>
    </source>
</evidence>
<dbReference type="EMBL" id="CAJZBQ010000022">
    <property type="protein sequence ID" value="CAG9319295.1"/>
    <property type="molecule type" value="Genomic_DNA"/>
</dbReference>
<feature type="compositionally biased region" description="Polar residues" evidence="1">
    <location>
        <begin position="169"/>
        <end position="180"/>
    </location>
</feature>
<proteinExistence type="predicted"/>
<evidence type="ECO:0000313" key="3">
    <source>
        <dbReference type="Proteomes" id="UP001162131"/>
    </source>
</evidence>
<evidence type="ECO:0008006" key="4">
    <source>
        <dbReference type="Google" id="ProtNLM"/>
    </source>
</evidence>
<accession>A0AAU9IZ52</accession>
<feature type="region of interest" description="Disordered" evidence="1">
    <location>
        <begin position="156"/>
        <end position="180"/>
    </location>
</feature>
<gene>
    <name evidence="2" type="ORF">BSTOLATCC_MIC23503</name>
</gene>